<proteinExistence type="predicted"/>
<evidence type="ECO:0000313" key="2">
    <source>
        <dbReference type="EMBL" id="MBM3316788.1"/>
    </source>
</evidence>
<reference evidence="2" key="1">
    <citation type="submission" date="2019-03" db="EMBL/GenBank/DDBJ databases">
        <title>Lake Tanganyika Metagenome-Assembled Genomes (MAGs).</title>
        <authorList>
            <person name="Tran P."/>
        </authorList>
    </citation>
    <scope>NUCLEOTIDE SEQUENCE</scope>
    <source>
        <strain evidence="2">M_DeepCast_400m_m2_100</strain>
    </source>
</reference>
<evidence type="ECO:0000313" key="3">
    <source>
        <dbReference type="Proteomes" id="UP000748308"/>
    </source>
</evidence>
<feature type="transmembrane region" description="Helical" evidence="1">
    <location>
        <begin position="7"/>
        <end position="24"/>
    </location>
</feature>
<feature type="transmembrane region" description="Helical" evidence="1">
    <location>
        <begin position="190"/>
        <end position="211"/>
    </location>
</feature>
<name>A0A938BN27_UNCEI</name>
<dbReference type="Proteomes" id="UP000748308">
    <property type="component" value="Unassembled WGS sequence"/>
</dbReference>
<feature type="transmembrane region" description="Helical" evidence="1">
    <location>
        <begin position="79"/>
        <end position="100"/>
    </location>
</feature>
<feature type="transmembrane region" description="Helical" evidence="1">
    <location>
        <begin position="156"/>
        <end position="178"/>
    </location>
</feature>
<evidence type="ECO:0000256" key="1">
    <source>
        <dbReference type="SAM" id="Phobius"/>
    </source>
</evidence>
<accession>A0A938BN27</accession>
<dbReference type="EMBL" id="VGIY01000041">
    <property type="protein sequence ID" value="MBM3316788.1"/>
    <property type="molecule type" value="Genomic_DNA"/>
</dbReference>
<sequence>MNLSTDIWVWVGVFLTFCIYSFLYRDNPFYKFGEHLFVGVSNAFTLSFMVHRIIIPILVRPFTEAWRTAGSEGLSAGLFNPYAPSNFLVIIPGVIGCFYFARFIPGLTWLVRIPIALFMGYYVGRSVPAYLEGSVFPQMRGTMLTQASFDPAQGGILGGIFALLVLVGVIGTLTYFFFSKEHKGVVKWGAQTGIVFVMVGFGASFGFTVMARVSLAIGRFIFILRDALGIVT</sequence>
<dbReference type="AlphaFoldDB" id="A0A938BN27"/>
<comment type="caution">
    <text evidence="2">The sequence shown here is derived from an EMBL/GenBank/DDBJ whole genome shotgun (WGS) entry which is preliminary data.</text>
</comment>
<organism evidence="2 3">
    <name type="scientific">Eiseniibacteriota bacterium</name>
    <dbReference type="NCBI Taxonomy" id="2212470"/>
    <lineage>
        <taxon>Bacteria</taxon>
        <taxon>Candidatus Eiseniibacteriota</taxon>
    </lineage>
</organism>
<keyword evidence="1" id="KW-1133">Transmembrane helix</keyword>
<keyword evidence="1" id="KW-0472">Membrane</keyword>
<feature type="transmembrane region" description="Helical" evidence="1">
    <location>
        <begin position="36"/>
        <end position="59"/>
    </location>
</feature>
<protein>
    <submittedName>
        <fullName evidence="2">Uncharacterized protein</fullName>
    </submittedName>
</protein>
<gene>
    <name evidence="2" type="ORF">FJY75_02945</name>
</gene>
<keyword evidence="1" id="KW-0812">Transmembrane</keyword>